<evidence type="ECO:0000313" key="5">
    <source>
        <dbReference type="EMBL" id="EGD60576.1"/>
    </source>
</evidence>
<feature type="DNA-binding region" description="H-T-H motif" evidence="2">
    <location>
        <begin position="53"/>
        <end position="72"/>
    </location>
</feature>
<dbReference type="PRINTS" id="PR00455">
    <property type="entry name" value="HTHTETR"/>
</dbReference>
<keyword evidence="6" id="KW-1185">Reference proteome</keyword>
<evidence type="ECO:0000256" key="3">
    <source>
        <dbReference type="SAM" id="MobiDB-lite"/>
    </source>
</evidence>
<evidence type="ECO:0000256" key="1">
    <source>
        <dbReference type="ARBA" id="ARBA00023125"/>
    </source>
</evidence>
<feature type="region of interest" description="Disordered" evidence="3">
    <location>
        <begin position="1"/>
        <end position="23"/>
    </location>
</feature>
<dbReference type="InParanoid" id="F1Z4G6"/>
<dbReference type="Proteomes" id="UP000004728">
    <property type="component" value="Unassembled WGS sequence"/>
</dbReference>
<dbReference type="InterPro" id="IPR013573">
    <property type="entry name" value="Tscrpt_reg_YcdC_C"/>
</dbReference>
<dbReference type="SUPFAM" id="SSF48498">
    <property type="entry name" value="Tetracyclin repressor-like, C-terminal domain"/>
    <property type="match status" value="1"/>
</dbReference>
<dbReference type="InterPro" id="IPR009057">
    <property type="entry name" value="Homeodomain-like_sf"/>
</dbReference>
<organism evidence="5 6">
    <name type="scientific">Novosphingobium nitrogenifigens DSM 19370</name>
    <dbReference type="NCBI Taxonomy" id="983920"/>
    <lineage>
        <taxon>Bacteria</taxon>
        <taxon>Pseudomonadati</taxon>
        <taxon>Pseudomonadota</taxon>
        <taxon>Alphaproteobacteria</taxon>
        <taxon>Sphingomonadales</taxon>
        <taxon>Sphingomonadaceae</taxon>
        <taxon>Novosphingobium</taxon>
    </lineage>
</organism>
<dbReference type="EMBL" id="AEWJ01000018">
    <property type="protein sequence ID" value="EGD60576.1"/>
    <property type="molecule type" value="Genomic_DNA"/>
</dbReference>
<keyword evidence="1 2" id="KW-0238">DNA-binding</keyword>
<comment type="caution">
    <text evidence="5">The sequence shown here is derived from an EMBL/GenBank/DDBJ whole genome shotgun (WGS) entry which is preliminary data.</text>
</comment>
<dbReference type="Pfam" id="PF00440">
    <property type="entry name" value="TetR_N"/>
    <property type="match status" value="1"/>
</dbReference>
<evidence type="ECO:0000256" key="2">
    <source>
        <dbReference type="PROSITE-ProRule" id="PRU00335"/>
    </source>
</evidence>
<name>F1Z4G6_9SPHN</name>
<dbReference type="GO" id="GO:0000976">
    <property type="term" value="F:transcription cis-regulatory region binding"/>
    <property type="evidence" value="ECO:0007669"/>
    <property type="project" value="TreeGrafter"/>
</dbReference>
<dbReference type="AlphaFoldDB" id="F1Z4G6"/>
<dbReference type="eggNOG" id="COG1309">
    <property type="taxonomic scope" value="Bacteria"/>
</dbReference>
<evidence type="ECO:0000313" key="6">
    <source>
        <dbReference type="Proteomes" id="UP000004728"/>
    </source>
</evidence>
<dbReference type="InterPro" id="IPR050109">
    <property type="entry name" value="HTH-type_TetR-like_transc_reg"/>
</dbReference>
<dbReference type="InterPro" id="IPR036271">
    <property type="entry name" value="Tet_transcr_reg_TetR-rel_C_sf"/>
</dbReference>
<protein>
    <submittedName>
        <fullName evidence="5">Bacterial regulatory protein TetR</fullName>
    </submittedName>
</protein>
<dbReference type="PROSITE" id="PS50977">
    <property type="entry name" value="HTH_TETR_2"/>
    <property type="match status" value="1"/>
</dbReference>
<dbReference type="GO" id="GO:0045892">
    <property type="term" value="P:negative regulation of DNA-templated transcription"/>
    <property type="evidence" value="ECO:0007669"/>
    <property type="project" value="InterPro"/>
</dbReference>
<dbReference type="Pfam" id="PF08362">
    <property type="entry name" value="TetR_C_3"/>
    <property type="match status" value="1"/>
</dbReference>
<dbReference type="SUPFAM" id="SSF46689">
    <property type="entry name" value="Homeodomain-like"/>
    <property type="match status" value="1"/>
</dbReference>
<dbReference type="OrthoDB" id="2356263at2"/>
<sequence length="229" mass="25658">MTDAPARAQKVGPMSKDNTLAAPRRTRIQIRNEKTILQCAIAVFADHGFSGATMEKIADLADMSQSNLHHYFKTKADLYESVLEKTLEVWLEPLENIDPAGDPAQELTTYIEHKLEISRKEPEASRVFAHEMLDGAPFIKARLQTTLRDRARAFAAIVEGWINAGKMRPVDPYHLVFMIWAMTQHYSDFAPQVKAVLGVSRLTRAEFDTAKQVILSLLLGGVLIPAESR</sequence>
<dbReference type="STRING" id="983920.Y88_2866"/>
<evidence type="ECO:0000259" key="4">
    <source>
        <dbReference type="PROSITE" id="PS50977"/>
    </source>
</evidence>
<dbReference type="PANTHER" id="PTHR30055">
    <property type="entry name" value="HTH-TYPE TRANSCRIPTIONAL REGULATOR RUTR"/>
    <property type="match status" value="1"/>
</dbReference>
<dbReference type="HOGENOM" id="CLU_069356_1_0_5"/>
<gene>
    <name evidence="5" type="ORF">Y88_2866</name>
</gene>
<dbReference type="Gene3D" id="1.10.357.10">
    <property type="entry name" value="Tetracycline Repressor, domain 2"/>
    <property type="match status" value="1"/>
</dbReference>
<dbReference type="PANTHER" id="PTHR30055:SF196">
    <property type="entry name" value="HTH-TYPE TRANSCRIPTIONAL REGULATOR RUTR"/>
    <property type="match status" value="1"/>
</dbReference>
<dbReference type="Gene3D" id="1.10.10.60">
    <property type="entry name" value="Homeodomain-like"/>
    <property type="match status" value="1"/>
</dbReference>
<accession>F1Z4G6</accession>
<dbReference type="FunCoup" id="F1Z4G6">
    <property type="interactions" value="139"/>
</dbReference>
<feature type="domain" description="HTH tetR-type" evidence="4">
    <location>
        <begin position="30"/>
        <end position="90"/>
    </location>
</feature>
<dbReference type="GO" id="GO:0003700">
    <property type="term" value="F:DNA-binding transcription factor activity"/>
    <property type="evidence" value="ECO:0007669"/>
    <property type="project" value="TreeGrafter"/>
</dbReference>
<dbReference type="InterPro" id="IPR001647">
    <property type="entry name" value="HTH_TetR"/>
</dbReference>
<proteinExistence type="predicted"/>
<reference evidence="5 6" key="1">
    <citation type="journal article" date="2012" name="J. Bacteriol.">
        <title>Draft Genome Sequence of Novosphingobium nitrogenifigens Y88T.</title>
        <authorList>
            <person name="Strabala T.J."/>
            <person name="Macdonald L."/>
            <person name="Liu V."/>
            <person name="Smit A.M."/>
        </authorList>
    </citation>
    <scope>NUCLEOTIDE SEQUENCE [LARGE SCALE GENOMIC DNA]</scope>
    <source>
        <strain evidence="5 6">DSM 19370</strain>
    </source>
</reference>